<evidence type="ECO:0000313" key="3">
    <source>
        <dbReference type="Proteomes" id="UP000996601"/>
    </source>
</evidence>
<protein>
    <submittedName>
        <fullName evidence="2">ABC transporter permease subunit</fullName>
    </submittedName>
</protein>
<reference evidence="2" key="1">
    <citation type="submission" date="2021-07" db="EMBL/GenBank/DDBJ databases">
        <title>Shinella sp. nov., a novel member of the genus Shinella from water.</title>
        <authorList>
            <person name="Deng Y."/>
        </authorList>
    </citation>
    <scope>NUCLEOTIDE SEQUENCE</scope>
    <source>
        <strain evidence="2">CPCC 100929</strain>
    </source>
</reference>
<keyword evidence="1" id="KW-0472">Membrane</keyword>
<feature type="transmembrane region" description="Helical" evidence="1">
    <location>
        <begin position="20"/>
        <end position="37"/>
    </location>
</feature>
<evidence type="ECO:0000313" key="2">
    <source>
        <dbReference type="EMBL" id="MCQ4628483.1"/>
    </source>
</evidence>
<feature type="transmembrane region" description="Helical" evidence="1">
    <location>
        <begin position="171"/>
        <end position="192"/>
    </location>
</feature>
<feature type="transmembrane region" description="Helical" evidence="1">
    <location>
        <begin position="57"/>
        <end position="76"/>
    </location>
</feature>
<dbReference type="EMBL" id="WHSB02000001">
    <property type="protein sequence ID" value="MCQ4628483.1"/>
    <property type="molecule type" value="Genomic_DNA"/>
</dbReference>
<evidence type="ECO:0000256" key="1">
    <source>
        <dbReference type="SAM" id="Phobius"/>
    </source>
</evidence>
<feature type="transmembrane region" description="Helical" evidence="1">
    <location>
        <begin position="147"/>
        <end position="165"/>
    </location>
</feature>
<keyword evidence="3" id="KW-1185">Reference proteome</keyword>
<gene>
    <name evidence="2" type="ORF">GB927_000465</name>
</gene>
<organism evidence="2 3">
    <name type="scientific">Shinella lacus</name>
    <dbReference type="NCBI Taxonomy" id="2654216"/>
    <lineage>
        <taxon>Bacteria</taxon>
        <taxon>Pseudomonadati</taxon>
        <taxon>Pseudomonadota</taxon>
        <taxon>Alphaproteobacteria</taxon>
        <taxon>Hyphomicrobiales</taxon>
        <taxon>Rhizobiaceae</taxon>
        <taxon>Shinella</taxon>
    </lineage>
</organism>
<comment type="caution">
    <text evidence="2">The sequence shown here is derived from an EMBL/GenBank/DDBJ whole genome shotgun (WGS) entry which is preliminary data.</text>
</comment>
<accession>A0ABT1QZZ9</accession>
<keyword evidence="1" id="KW-0812">Transmembrane</keyword>
<dbReference type="Proteomes" id="UP000996601">
    <property type="component" value="Unassembled WGS sequence"/>
</dbReference>
<dbReference type="Pfam" id="PF12679">
    <property type="entry name" value="ABC2_membrane_2"/>
    <property type="match status" value="1"/>
</dbReference>
<feature type="transmembrane region" description="Helical" evidence="1">
    <location>
        <begin position="241"/>
        <end position="261"/>
    </location>
</feature>
<feature type="transmembrane region" description="Helical" evidence="1">
    <location>
        <begin position="204"/>
        <end position="229"/>
    </location>
</feature>
<keyword evidence="1" id="KW-1133">Transmembrane helix</keyword>
<proteinExistence type="predicted"/>
<feature type="transmembrane region" description="Helical" evidence="1">
    <location>
        <begin position="113"/>
        <end position="135"/>
    </location>
</feature>
<sequence length="267" mass="28084">MGRQTFLLVRREVAAKFASVWFWLVASALCLMAYVYGSGFARTFETESVVVTADPLAGLNTLVVAFLGLVLGLRLAGSLSWEREHRTLEVLLVGPVPSSVVVLAKYLAELLVLAALVAVYCLYLAAAQPLGAGVTGAGDFAGILENGLFVLPVMAMGLAVSGMTASVRMAVVLYLALVALLATYEVVLGLLRTMPADSMSLFSLYLRALLEAATPLLHALSPVAGIAFLAERLVTQQALPLSQSLGVVVLTAGLLLFACIATRMKGP</sequence>
<name>A0ABT1QZZ9_9HYPH</name>